<gene>
    <name evidence="1" type="ORF">FA95DRAFT_1610031</name>
</gene>
<dbReference type="EMBL" id="MU276055">
    <property type="protein sequence ID" value="KAI0042627.1"/>
    <property type="molecule type" value="Genomic_DNA"/>
</dbReference>
<comment type="caution">
    <text evidence="1">The sequence shown here is derived from an EMBL/GenBank/DDBJ whole genome shotgun (WGS) entry which is preliminary data.</text>
</comment>
<organism evidence="1 2">
    <name type="scientific">Auriscalpium vulgare</name>
    <dbReference type="NCBI Taxonomy" id="40419"/>
    <lineage>
        <taxon>Eukaryota</taxon>
        <taxon>Fungi</taxon>
        <taxon>Dikarya</taxon>
        <taxon>Basidiomycota</taxon>
        <taxon>Agaricomycotina</taxon>
        <taxon>Agaricomycetes</taxon>
        <taxon>Russulales</taxon>
        <taxon>Auriscalpiaceae</taxon>
        <taxon>Auriscalpium</taxon>
    </lineage>
</organism>
<accession>A0ACB8RFF3</accession>
<name>A0ACB8RFF3_9AGAM</name>
<proteinExistence type="predicted"/>
<protein>
    <submittedName>
        <fullName evidence="1">Uncharacterized protein</fullName>
    </submittedName>
</protein>
<reference evidence="1" key="2">
    <citation type="journal article" date="2022" name="New Phytol.">
        <title>Evolutionary transition to the ectomycorrhizal habit in the genomes of a hyperdiverse lineage of mushroom-forming fungi.</title>
        <authorList>
            <person name="Looney B."/>
            <person name="Miyauchi S."/>
            <person name="Morin E."/>
            <person name="Drula E."/>
            <person name="Courty P.E."/>
            <person name="Kohler A."/>
            <person name="Kuo A."/>
            <person name="LaButti K."/>
            <person name="Pangilinan J."/>
            <person name="Lipzen A."/>
            <person name="Riley R."/>
            <person name="Andreopoulos W."/>
            <person name="He G."/>
            <person name="Johnson J."/>
            <person name="Nolan M."/>
            <person name="Tritt A."/>
            <person name="Barry K.W."/>
            <person name="Grigoriev I.V."/>
            <person name="Nagy L.G."/>
            <person name="Hibbett D."/>
            <person name="Henrissat B."/>
            <person name="Matheny P.B."/>
            <person name="Labbe J."/>
            <person name="Martin F.M."/>
        </authorList>
    </citation>
    <scope>NUCLEOTIDE SEQUENCE</scope>
    <source>
        <strain evidence="1">FP105234-sp</strain>
    </source>
</reference>
<sequence length="160" mass="17501">MQLSPTPIHPASLTLPHMSSTPSAPQGFFVVTGGRARGILTEWSAVEPLIVQYPNFAFACFATREAANEAWRSACAAQAAAPAAPPATAYCSTHPPAAPAARRMKSNYPYYAVARGCRIGVYTDWNDAYPRVHHHKDAVYKGFHSLQDCINWLNTKLEKL</sequence>
<evidence type="ECO:0000313" key="2">
    <source>
        <dbReference type="Proteomes" id="UP000814033"/>
    </source>
</evidence>
<reference evidence="1" key="1">
    <citation type="submission" date="2021-02" db="EMBL/GenBank/DDBJ databases">
        <authorList>
            <consortium name="DOE Joint Genome Institute"/>
            <person name="Ahrendt S."/>
            <person name="Looney B.P."/>
            <person name="Miyauchi S."/>
            <person name="Morin E."/>
            <person name="Drula E."/>
            <person name="Courty P.E."/>
            <person name="Chicoki N."/>
            <person name="Fauchery L."/>
            <person name="Kohler A."/>
            <person name="Kuo A."/>
            <person name="Labutti K."/>
            <person name="Pangilinan J."/>
            <person name="Lipzen A."/>
            <person name="Riley R."/>
            <person name="Andreopoulos W."/>
            <person name="He G."/>
            <person name="Johnson J."/>
            <person name="Barry K.W."/>
            <person name="Grigoriev I.V."/>
            <person name="Nagy L."/>
            <person name="Hibbett D."/>
            <person name="Henrissat B."/>
            <person name="Matheny P.B."/>
            <person name="Labbe J."/>
            <person name="Martin F."/>
        </authorList>
    </citation>
    <scope>NUCLEOTIDE SEQUENCE</scope>
    <source>
        <strain evidence="1">FP105234-sp</strain>
    </source>
</reference>
<keyword evidence="2" id="KW-1185">Reference proteome</keyword>
<evidence type="ECO:0000313" key="1">
    <source>
        <dbReference type="EMBL" id="KAI0042627.1"/>
    </source>
</evidence>
<dbReference type="Proteomes" id="UP000814033">
    <property type="component" value="Unassembled WGS sequence"/>
</dbReference>